<comment type="caution">
    <text evidence="1">The sequence shown here is derived from an EMBL/GenBank/DDBJ whole genome shotgun (WGS) entry which is preliminary data.</text>
</comment>
<keyword evidence="2" id="KW-1185">Reference proteome</keyword>
<name>A0AAV4VHI6_9ARAC</name>
<evidence type="ECO:0000313" key="2">
    <source>
        <dbReference type="Proteomes" id="UP001054837"/>
    </source>
</evidence>
<proteinExistence type="predicted"/>
<gene>
    <name evidence="1" type="ORF">CDAR_260261</name>
</gene>
<dbReference type="AlphaFoldDB" id="A0AAV4VHI6"/>
<protein>
    <submittedName>
        <fullName evidence="1">Uncharacterized protein</fullName>
    </submittedName>
</protein>
<dbReference type="EMBL" id="BPLQ01012990">
    <property type="protein sequence ID" value="GIY69064.1"/>
    <property type="molecule type" value="Genomic_DNA"/>
</dbReference>
<reference evidence="1 2" key="1">
    <citation type="submission" date="2021-06" db="EMBL/GenBank/DDBJ databases">
        <title>Caerostris darwini draft genome.</title>
        <authorList>
            <person name="Kono N."/>
            <person name="Arakawa K."/>
        </authorList>
    </citation>
    <scope>NUCLEOTIDE SEQUENCE [LARGE SCALE GENOMIC DNA]</scope>
</reference>
<sequence length="123" mass="13705">MPLSNLALSRLAVASSLSNTNLGQLPFEIIFSALTAPHYGPRNGHCSPNIARVIGYESGILRLHFGMVTFTFQWAFKRVKFYASFHNIVSTSNGNAIDRGWRQVMVKTTLMTICPLALRLTVY</sequence>
<organism evidence="1 2">
    <name type="scientific">Caerostris darwini</name>
    <dbReference type="NCBI Taxonomy" id="1538125"/>
    <lineage>
        <taxon>Eukaryota</taxon>
        <taxon>Metazoa</taxon>
        <taxon>Ecdysozoa</taxon>
        <taxon>Arthropoda</taxon>
        <taxon>Chelicerata</taxon>
        <taxon>Arachnida</taxon>
        <taxon>Araneae</taxon>
        <taxon>Araneomorphae</taxon>
        <taxon>Entelegynae</taxon>
        <taxon>Araneoidea</taxon>
        <taxon>Araneidae</taxon>
        <taxon>Caerostris</taxon>
    </lineage>
</organism>
<dbReference type="Proteomes" id="UP001054837">
    <property type="component" value="Unassembled WGS sequence"/>
</dbReference>
<evidence type="ECO:0000313" key="1">
    <source>
        <dbReference type="EMBL" id="GIY69064.1"/>
    </source>
</evidence>
<accession>A0AAV4VHI6</accession>